<dbReference type="EMBL" id="FOAN01000003">
    <property type="protein sequence ID" value="SEL39980.1"/>
    <property type="molecule type" value="Genomic_DNA"/>
</dbReference>
<proteinExistence type="predicted"/>
<dbReference type="AlphaFoldDB" id="A0A1H7PVW1"/>
<dbReference type="Proteomes" id="UP000199664">
    <property type="component" value="Unassembled WGS sequence"/>
</dbReference>
<protein>
    <submittedName>
        <fullName evidence="1">Uncharacterized protein</fullName>
    </submittedName>
</protein>
<organism evidence="1 2">
    <name type="scientific">Bosea lupini</name>
    <dbReference type="NCBI Taxonomy" id="1036779"/>
    <lineage>
        <taxon>Bacteria</taxon>
        <taxon>Pseudomonadati</taxon>
        <taxon>Pseudomonadota</taxon>
        <taxon>Alphaproteobacteria</taxon>
        <taxon>Hyphomicrobiales</taxon>
        <taxon>Boseaceae</taxon>
        <taxon>Bosea</taxon>
    </lineage>
</organism>
<dbReference type="STRING" id="1036779.SAMN04515666_103628"/>
<gene>
    <name evidence="1" type="ORF">SAMN04515666_103628</name>
</gene>
<sequence>MSAPASLAAYPASRIRRRSNRAEVEARREALMRIIVLQQPMMVRQVF</sequence>
<name>A0A1H7PVW1_9HYPH</name>
<keyword evidence="2" id="KW-1185">Reference proteome</keyword>
<accession>A0A1H7PVW1</accession>
<evidence type="ECO:0000313" key="1">
    <source>
        <dbReference type="EMBL" id="SEL39980.1"/>
    </source>
</evidence>
<evidence type="ECO:0000313" key="2">
    <source>
        <dbReference type="Proteomes" id="UP000199664"/>
    </source>
</evidence>
<reference evidence="2" key="1">
    <citation type="submission" date="2016-10" db="EMBL/GenBank/DDBJ databases">
        <authorList>
            <person name="Varghese N."/>
            <person name="Submissions S."/>
        </authorList>
    </citation>
    <scope>NUCLEOTIDE SEQUENCE [LARGE SCALE GENOMIC DNA]</scope>
    <source>
        <strain evidence="2">LMG 26383,CCUG 61248,R- 45681</strain>
    </source>
</reference>